<accession>A0ABV2TG77</accession>
<dbReference type="Proteomes" id="UP001549691">
    <property type="component" value="Unassembled WGS sequence"/>
</dbReference>
<organism evidence="2 3">
    <name type="scientific">Uliginosibacterium flavum</name>
    <dbReference type="NCBI Taxonomy" id="1396831"/>
    <lineage>
        <taxon>Bacteria</taxon>
        <taxon>Pseudomonadati</taxon>
        <taxon>Pseudomonadota</taxon>
        <taxon>Betaproteobacteria</taxon>
        <taxon>Rhodocyclales</taxon>
        <taxon>Zoogloeaceae</taxon>
        <taxon>Uliginosibacterium</taxon>
    </lineage>
</organism>
<sequence>MALDVDVNALLGSLGDEAPCGPNLEYDAEFLQLEEAARTQPEQEFSNTDTGSRLKIEGQGASWVEVRKLSESLFLRTRDLRVATYYARALLRTEGFAGLPPALALIHGLLDVHWDHVHPQLDPDDDNDPTMRVNALAPLVAVDAVLDDLRAAWVVKSRQSGILTVRDIEVSQGRLASRAGEQAFSEAQVIGMFTEALAQDAELGERIRGCVAQVGALSALLQDKVGSAAAIDFKPLRDMLLVVQRALPAGAEATADVVAEEGAVSVSGVAMARPGEIASRQDVVTTLGRLVQYLERHEPTNPAQLLIRRAQRVMDMTFLEAIQELASDGLDQAQRSVGEQLGE</sequence>
<name>A0ABV2TG77_9RHOO</name>
<dbReference type="Pfam" id="PF06812">
    <property type="entry name" value="ImpA_N"/>
    <property type="match status" value="1"/>
</dbReference>
<dbReference type="InterPro" id="IPR010657">
    <property type="entry name" value="ImpA_N"/>
</dbReference>
<keyword evidence="3" id="KW-1185">Reference proteome</keyword>
<evidence type="ECO:0000313" key="3">
    <source>
        <dbReference type="Proteomes" id="UP001549691"/>
    </source>
</evidence>
<evidence type="ECO:0000313" key="2">
    <source>
        <dbReference type="EMBL" id="MET7012570.1"/>
    </source>
</evidence>
<comment type="caution">
    <text evidence="2">The sequence shown here is derived from an EMBL/GenBank/DDBJ whole genome shotgun (WGS) entry which is preliminary data.</text>
</comment>
<dbReference type="PANTHER" id="PTHR37951">
    <property type="entry name" value="CYTOPLASMIC PROTEIN-RELATED"/>
    <property type="match status" value="1"/>
</dbReference>
<gene>
    <name evidence="2" type="primary">tssA</name>
    <name evidence="2" type="ORF">ABXR19_00085</name>
</gene>
<reference evidence="2 3" key="1">
    <citation type="submission" date="2024-07" db="EMBL/GenBank/DDBJ databases">
        <title>Uliginosibacterium flavum JJ3220;KACC:17644.</title>
        <authorList>
            <person name="Kim M.K."/>
        </authorList>
    </citation>
    <scope>NUCLEOTIDE SEQUENCE [LARGE SCALE GENOMIC DNA]</scope>
    <source>
        <strain evidence="2 3">KACC:17644</strain>
    </source>
</reference>
<dbReference type="RefSeq" id="WP_354599035.1">
    <property type="nucleotide sequence ID" value="NZ_JBEWZI010000001.1"/>
</dbReference>
<dbReference type="PANTHER" id="PTHR37951:SF1">
    <property type="entry name" value="TYPE VI SECRETION SYSTEM COMPONENT TSSA1"/>
    <property type="match status" value="1"/>
</dbReference>
<proteinExistence type="predicted"/>
<dbReference type="EMBL" id="JBEWZI010000001">
    <property type="protein sequence ID" value="MET7012570.1"/>
    <property type="molecule type" value="Genomic_DNA"/>
</dbReference>
<feature type="domain" description="ImpA N-terminal" evidence="1">
    <location>
        <begin position="14"/>
        <end position="140"/>
    </location>
</feature>
<dbReference type="InterPro" id="IPR017740">
    <property type="entry name" value="TssA-like"/>
</dbReference>
<evidence type="ECO:0000259" key="1">
    <source>
        <dbReference type="Pfam" id="PF06812"/>
    </source>
</evidence>
<protein>
    <submittedName>
        <fullName evidence="2">Type VI secretion system protein TssA</fullName>
    </submittedName>
</protein>
<dbReference type="NCBIfam" id="TIGR03363">
    <property type="entry name" value="VI_chp_8"/>
    <property type="match status" value="1"/>
</dbReference>